<dbReference type="Pfam" id="PF14903">
    <property type="entry name" value="WG_beta_rep"/>
    <property type="match status" value="6"/>
</dbReference>
<dbReference type="AlphaFoldDB" id="A0A926Q5J9"/>
<evidence type="ECO:0000313" key="2">
    <source>
        <dbReference type="Proteomes" id="UP000653730"/>
    </source>
</evidence>
<proteinExistence type="predicted"/>
<reference evidence="1 2" key="1">
    <citation type="submission" date="2020-09" db="EMBL/GenBank/DDBJ databases">
        <title>Sinomicrobium weinanense sp. nov., a halophilic bacteria isolated from saline-alkali soil.</title>
        <authorList>
            <person name="Wu P."/>
            <person name="Ren H."/>
            <person name="Mei Y."/>
            <person name="Liang Y."/>
            <person name="Chen Z."/>
        </authorList>
    </citation>
    <scope>NUCLEOTIDE SEQUENCE [LARGE SCALE GENOMIC DNA]</scope>
    <source>
        <strain evidence="1 2">FJxs</strain>
    </source>
</reference>
<sequence length="670" mass="76396">MLNDVPSKKPVLLLFAMLILAYGIAYSQTKDSLYNESLVPYKSKTGKWGYLDAASGRVVIPARYDKVGFFKGNTALVSNIDPNGASGYYYDKYLNGLIDTSGKELCPVEYTRGTPVRAGNRELEDLLKLENGKGSGIIRMTDGQWIIAPGEFGNGDGGYPNYICYDRERFLVNNRVYIDKGRKYKVPEGHRIDWVDRENQLFRITPLNNRYQKGISDWQGHIIVPAEYMEVSYYPENNRFIASKDNLLSQADKDLMTRVDEKGERNLNAADSLALKKLLEKMMAHENEDDKVENYLLDGTGKELARFYSRYFPTVTNGFITCEKAVTREHDYFSLEDGSPVSPGEAGLGHWRVFRENGLYGLADPEGNTVLSPKYQKMRFYGKDRIIATNPNPGDQRLPYLGVINTRGEEVIPFIYRQIHPMENGKHYIALDKEKKGYGVIDAKGNTVIPFIYKGHLSFTDGLAEVWDGKYQGVIDSLGNEILPLEFNTIFNTKTVNDTAEIYFTAKKDDKWGMFNRHGKQLIPVKYDYIHIADNYRTEEYSKDWVSVKDNDLYGLINIKTGVVISPEYTKILPFDKVIEVTLPTENDHKYRLMNLKGKPLGGPYEDITLKYGCFIAKKEGKYGLLSARGEVLLPFSYHSLLHVTPHLLKAERDNREFVVNLEGREYIVD</sequence>
<comment type="caution">
    <text evidence="1">The sequence shown here is derived from an EMBL/GenBank/DDBJ whole genome shotgun (WGS) entry which is preliminary data.</text>
</comment>
<protein>
    <submittedName>
        <fullName evidence="1">WG repeat-containing protein</fullName>
    </submittedName>
</protein>
<dbReference type="PANTHER" id="PTHR37841">
    <property type="entry name" value="GLR2918 PROTEIN"/>
    <property type="match status" value="1"/>
</dbReference>
<dbReference type="RefSeq" id="WP_187967181.1">
    <property type="nucleotide sequence ID" value="NZ_JACVDC010000087.1"/>
</dbReference>
<organism evidence="1 2">
    <name type="scientific">Sinomicrobium weinanense</name>
    <dbReference type="NCBI Taxonomy" id="2842200"/>
    <lineage>
        <taxon>Bacteria</taxon>
        <taxon>Pseudomonadati</taxon>
        <taxon>Bacteroidota</taxon>
        <taxon>Flavobacteriia</taxon>
        <taxon>Flavobacteriales</taxon>
        <taxon>Flavobacteriaceae</taxon>
        <taxon>Sinomicrobium</taxon>
    </lineage>
</organism>
<dbReference type="InterPro" id="IPR032774">
    <property type="entry name" value="WG_beta_rep"/>
</dbReference>
<accession>A0A926Q5J9</accession>
<dbReference type="EMBL" id="JACVDC010000087">
    <property type="protein sequence ID" value="MBC9798055.1"/>
    <property type="molecule type" value="Genomic_DNA"/>
</dbReference>
<dbReference type="PANTHER" id="PTHR37841:SF1">
    <property type="entry name" value="DUF3298 DOMAIN-CONTAINING PROTEIN"/>
    <property type="match status" value="1"/>
</dbReference>
<name>A0A926Q5J9_9FLAO</name>
<dbReference type="Proteomes" id="UP000653730">
    <property type="component" value="Unassembled WGS sequence"/>
</dbReference>
<keyword evidence="2" id="KW-1185">Reference proteome</keyword>
<evidence type="ECO:0000313" key="1">
    <source>
        <dbReference type="EMBL" id="MBC9798055.1"/>
    </source>
</evidence>
<gene>
    <name evidence="1" type="ORF">IBL28_18945</name>
</gene>